<dbReference type="PANTHER" id="PTHR48221:SF2">
    <property type="entry name" value="ACYL-COA SYNTHETASE FAMILY PROTEIN"/>
    <property type="match status" value="1"/>
</dbReference>
<accession>A0A804PSX2</accession>
<feature type="region of interest" description="Disordered" evidence="1">
    <location>
        <begin position="22"/>
        <end position="43"/>
    </location>
</feature>
<dbReference type="PANTHER" id="PTHR48221">
    <property type="entry name" value="ACYL-COA SYNTHETASE FAMILY PROTEIN"/>
    <property type="match status" value="1"/>
</dbReference>
<dbReference type="Proteomes" id="UP000007305">
    <property type="component" value="Chromosome 6"/>
</dbReference>
<reference evidence="2" key="2">
    <citation type="submission" date="2019-07" db="EMBL/GenBank/DDBJ databases">
        <authorList>
            <person name="Seetharam A."/>
            <person name="Woodhouse M."/>
            <person name="Cannon E."/>
        </authorList>
    </citation>
    <scope>NUCLEOTIDE SEQUENCE [LARGE SCALE GENOMIC DNA]</scope>
    <source>
        <strain evidence="2">cv. B73</strain>
    </source>
</reference>
<organism evidence="2 3">
    <name type="scientific">Zea mays</name>
    <name type="common">Maize</name>
    <dbReference type="NCBI Taxonomy" id="4577"/>
    <lineage>
        <taxon>Eukaryota</taxon>
        <taxon>Viridiplantae</taxon>
        <taxon>Streptophyta</taxon>
        <taxon>Embryophyta</taxon>
        <taxon>Tracheophyta</taxon>
        <taxon>Spermatophyta</taxon>
        <taxon>Magnoliopsida</taxon>
        <taxon>Liliopsida</taxon>
        <taxon>Poales</taxon>
        <taxon>Poaceae</taxon>
        <taxon>PACMAD clade</taxon>
        <taxon>Panicoideae</taxon>
        <taxon>Andropogonodae</taxon>
        <taxon>Andropogoneae</taxon>
        <taxon>Tripsacinae</taxon>
        <taxon>Zea</taxon>
    </lineage>
</organism>
<feature type="compositionally biased region" description="Low complexity" evidence="1">
    <location>
        <begin position="25"/>
        <end position="41"/>
    </location>
</feature>
<dbReference type="InParanoid" id="A0A804PSX2"/>
<dbReference type="Gramene" id="Zm00001eb270640_T001">
    <property type="protein sequence ID" value="Zm00001eb270640_P001"/>
    <property type="gene ID" value="Zm00001eb270640"/>
</dbReference>
<dbReference type="GO" id="GO:0010705">
    <property type="term" value="P:meiotic DNA double-strand break processing involved in reciprocal meiotic recombination"/>
    <property type="evidence" value="ECO:0000318"/>
    <property type="project" value="GO_Central"/>
</dbReference>
<reference evidence="3" key="1">
    <citation type="journal article" date="2009" name="Science">
        <title>The B73 maize genome: complexity, diversity, and dynamics.</title>
        <authorList>
            <person name="Schnable P.S."/>
            <person name="Ware D."/>
            <person name="Fulton R.S."/>
            <person name="Stein J.C."/>
            <person name="Wei F."/>
            <person name="Pasternak S."/>
            <person name="Liang C."/>
            <person name="Zhang J."/>
            <person name="Fulton L."/>
            <person name="Graves T.A."/>
            <person name="Minx P."/>
            <person name="Reily A.D."/>
            <person name="Courtney L."/>
            <person name="Kruchowski S.S."/>
            <person name="Tomlinson C."/>
            <person name="Strong C."/>
            <person name="Delehaunty K."/>
            <person name="Fronick C."/>
            <person name="Courtney B."/>
            <person name="Rock S.M."/>
            <person name="Belter E."/>
            <person name="Du F."/>
            <person name="Kim K."/>
            <person name="Abbott R.M."/>
            <person name="Cotton M."/>
            <person name="Levy A."/>
            <person name="Marchetto P."/>
            <person name="Ochoa K."/>
            <person name="Jackson S.M."/>
            <person name="Gillam B."/>
            <person name="Chen W."/>
            <person name="Yan L."/>
            <person name="Higginbotham J."/>
            <person name="Cardenas M."/>
            <person name="Waligorski J."/>
            <person name="Applebaum E."/>
            <person name="Phelps L."/>
            <person name="Falcone J."/>
            <person name="Kanchi K."/>
            <person name="Thane T."/>
            <person name="Scimone A."/>
            <person name="Thane N."/>
            <person name="Henke J."/>
            <person name="Wang T."/>
            <person name="Ruppert J."/>
            <person name="Shah N."/>
            <person name="Rotter K."/>
            <person name="Hodges J."/>
            <person name="Ingenthron E."/>
            <person name="Cordes M."/>
            <person name="Kohlberg S."/>
            <person name="Sgro J."/>
            <person name="Delgado B."/>
            <person name="Mead K."/>
            <person name="Chinwalla A."/>
            <person name="Leonard S."/>
            <person name="Crouse K."/>
            <person name="Collura K."/>
            <person name="Kudrna D."/>
            <person name="Currie J."/>
            <person name="He R."/>
            <person name="Angelova A."/>
            <person name="Rajasekar S."/>
            <person name="Mueller T."/>
            <person name="Lomeli R."/>
            <person name="Scara G."/>
            <person name="Ko A."/>
            <person name="Delaney K."/>
            <person name="Wissotski M."/>
            <person name="Lopez G."/>
            <person name="Campos D."/>
            <person name="Braidotti M."/>
            <person name="Ashley E."/>
            <person name="Golser W."/>
            <person name="Kim H."/>
            <person name="Lee S."/>
            <person name="Lin J."/>
            <person name="Dujmic Z."/>
            <person name="Kim W."/>
            <person name="Talag J."/>
            <person name="Zuccolo A."/>
            <person name="Fan C."/>
            <person name="Sebastian A."/>
            <person name="Kramer M."/>
            <person name="Spiegel L."/>
            <person name="Nascimento L."/>
            <person name="Zutavern T."/>
            <person name="Miller B."/>
            <person name="Ambroise C."/>
            <person name="Muller S."/>
            <person name="Spooner W."/>
            <person name="Narechania A."/>
            <person name="Ren L."/>
            <person name="Wei S."/>
            <person name="Kumari S."/>
            <person name="Faga B."/>
            <person name="Levy M.J."/>
            <person name="McMahan L."/>
            <person name="Van Buren P."/>
            <person name="Vaughn M.W."/>
            <person name="Ying K."/>
            <person name="Yeh C.-T."/>
            <person name="Emrich S.J."/>
            <person name="Jia Y."/>
            <person name="Kalyanaraman A."/>
            <person name="Hsia A.-P."/>
            <person name="Barbazuk W.B."/>
            <person name="Baucom R.S."/>
            <person name="Brutnell T.P."/>
            <person name="Carpita N.C."/>
            <person name="Chaparro C."/>
            <person name="Chia J.-M."/>
            <person name="Deragon J.-M."/>
            <person name="Estill J.C."/>
            <person name="Fu Y."/>
            <person name="Jeddeloh J.A."/>
            <person name="Han Y."/>
            <person name="Lee H."/>
            <person name="Li P."/>
            <person name="Lisch D.R."/>
            <person name="Liu S."/>
            <person name="Liu Z."/>
            <person name="Nagel D.H."/>
            <person name="McCann M.C."/>
            <person name="SanMiguel P."/>
            <person name="Myers A.M."/>
            <person name="Nettleton D."/>
            <person name="Nguyen J."/>
            <person name="Penning B.W."/>
            <person name="Ponnala L."/>
            <person name="Schneider K.L."/>
            <person name="Schwartz D.C."/>
            <person name="Sharma A."/>
            <person name="Soderlund C."/>
            <person name="Springer N.M."/>
            <person name="Sun Q."/>
            <person name="Wang H."/>
            <person name="Waterman M."/>
            <person name="Westerman R."/>
            <person name="Wolfgruber T.K."/>
            <person name="Yang L."/>
            <person name="Yu Y."/>
            <person name="Zhang L."/>
            <person name="Zhou S."/>
            <person name="Zhu Q."/>
            <person name="Bennetzen J.L."/>
            <person name="Dawe R.K."/>
            <person name="Jiang J."/>
            <person name="Jiang N."/>
            <person name="Presting G.G."/>
            <person name="Wessler S.R."/>
            <person name="Aluru S."/>
            <person name="Martienssen R.A."/>
            <person name="Clifton S.W."/>
            <person name="McCombie W.R."/>
            <person name="Wing R.A."/>
            <person name="Wilson R.K."/>
        </authorList>
    </citation>
    <scope>NUCLEOTIDE SEQUENCE [LARGE SCALE GENOMIC DNA]</scope>
    <source>
        <strain evidence="3">cv. B73</strain>
    </source>
</reference>
<dbReference type="AlphaFoldDB" id="A0A804PSX2"/>
<dbReference type="EnsemblPlants" id="Zm00001eb270640_T001">
    <property type="protein sequence ID" value="Zm00001eb270640_P001"/>
    <property type="gene ID" value="Zm00001eb270640"/>
</dbReference>
<evidence type="ECO:0000313" key="2">
    <source>
        <dbReference type="EnsemblPlants" id="Zm00001eb270640_P001"/>
    </source>
</evidence>
<name>A0A804PSX2_MAIZE</name>
<sequence>MAPSLEDLTRVLAELAARLSQPATGGVSSSSGDSLSATIFSSPPPSTPVPTAAALHLEPGFWTPHGRHSYDMLYAVAKTIVLSPNYQCLFLLPYYKEEGEIVSRMGTIAAELINHPSYHVLPSDDSNPPRLLLWHLDPSIIRLDLSVMLKEITITLLVSRNGFELCARTSQCIGIIGTRHSSQAYAMRNIHRFGAEISLFTCLLPKPSKKLACNTNWTLILDWYMIISFPVWFSFATALLFYREGSHDSLSETLSKEPTAESISDVSLVQRAAFYLSWVLCPSNDDQCEMLSNNILEISHSWARNNKKCLSYQITMNHRRKLQIPTAAKSEKFHVPINTVSSLVKEFDDSCVPVRQNSELLSWTRSIADNDHFPPEQVLGLHGWLLIQTPKTTRIVYSERCTFPLLVLVETPEHKWTAVCSPFLYEPVVKHTKLKMLVELC</sequence>
<proteinExistence type="predicted"/>
<protein>
    <submittedName>
        <fullName evidence="2">Uncharacterized protein</fullName>
    </submittedName>
</protein>
<evidence type="ECO:0000313" key="3">
    <source>
        <dbReference type="Proteomes" id="UP000007305"/>
    </source>
</evidence>
<evidence type="ECO:0000256" key="1">
    <source>
        <dbReference type="SAM" id="MobiDB-lite"/>
    </source>
</evidence>
<keyword evidence="3" id="KW-1185">Reference proteome</keyword>
<reference evidence="2" key="3">
    <citation type="submission" date="2021-05" db="UniProtKB">
        <authorList>
            <consortium name="EnsemblPlants"/>
        </authorList>
    </citation>
    <scope>IDENTIFICATION</scope>
    <source>
        <strain evidence="2">cv. B73</strain>
    </source>
</reference>